<proteinExistence type="inferred from homology"/>
<evidence type="ECO:0000256" key="6">
    <source>
        <dbReference type="ARBA" id="ARBA00023170"/>
    </source>
</evidence>
<evidence type="ECO:0000313" key="11">
    <source>
        <dbReference type="EMBL" id="CAH2224620.1"/>
    </source>
</evidence>
<evidence type="ECO:0000256" key="4">
    <source>
        <dbReference type="ARBA" id="ARBA00023040"/>
    </source>
</evidence>
<feature type="transmembrane region" description="Helical" evidence="9">
    <location>
        <begin position="197"/>
        <end position="216"/>
    </location>
</feature>
<feature type="transmembrane region" description="Helical" evidence="9">
    <location>
        <begin position="52"/>
        <end position="75"/>
    </location>
</feature>
<feature type="transmembrane region" description="Helical" evidence="9">
    <location>
        <begin position="228"/>
        <end position="247"/>
    </location>
</feature>
<dbReference type="CDD" id="cd15230">
    <property type="entry name" value="7tmA_OR5-like"/>
    <property type="match status" value="1"/>
</dbReference>
<keyword evidence="5 9" id="KW-0472">Membrane</keyword>
<evidence type="ECO:0000313" key="12">
    <source>
        <dbReference type="Proteomes" id="UP001295444"/>
    </source>
</evidence>
<dbReference type="Proteomes" id="UP001295444">
    <property type="component" value="Chromosome 01"/>
</dbReference>
<accession>A0AAD1R8N7</accession>
<dbReference type="AlphaFoldDB" id="A0AAD1R8N7"/>
<evidence type="ECO:0000256" key="9">
    <source>
        <dbReference type="RuleBase" id="RU363047"/>
    </source>
</evidence>
<keyword evidence="9" id="KW-1003">Cell membrane</keyword>
<dbReference type="Gene3D" id="1.20.1070.10">
    <property type="entry name" value="Rhodopsin 7-helix transmembrane proteins"/>
    <property type="match status" value="1"/>
</dbReference>
<dbReference type="GO" id="GO:0004984">
    <property type="term" value="F:olfactory receptor activity"/>
    <property type="evidence" value="ECO:0007669"/>
    <property type="project" value="InterPro"/>
</dbReference>
<feature type="domain" description="G-protein coupled receptors family 1 profile" evidence="10">
    <location>
        <begin position="1"/>
        <end position="245"/>
    </location>
</feature>
<dbReference type="PRINTS" id="PR00237">
    <property type="entry name" value="GPCRRHODOPSN"/>
</dbReference>
<keyword evidence="9" id="KW-0716">Sensory transduction</keyword>
<keyword evidence="6 8" id="KW-0675">Receptor</keyword>
<dbReference type="InterPro" id="IPR000725">
    <property type="entry name" value="Olfact_rcpt"/>
</dbReference>
<protein>
    <recommendedName>
        <fullName evidence="9">Olfactory receptor</fullName>
    </recommendedName>
</protein>
<dbReference type="PRINTS" id="PR00245">
    <property type="entry name" value="OLFACTORYR"/>
</dbReference>
<feature type="transmembrane region" description="Helical" evidence="9">
    <location>
        <begin position="12"/>
        <end position="31"/>
    </location>
</feature>
<evidence type="ECO:0000256" key="7">
    <source>
        <dbReference type="ARBA" id="ARBA00023224"/>
    </source>
</evidence>
<dbReference type="FunFam" id="1.20.1070.10:FF:000003">
    <property type="entry name" value="Olfactory receptor"/>
    <property type="match status" value="1"/>
</dbReference>
<evidence type="ECO:0000256" key="1">
    <source>
        <dbReference type="ARBA" id="ARBA00004141"/>
    </source>
</evidence>
<sequence length="268" mass="30366">MVTIMAASNLNTPMYFFLYNLSFLDLCYSTIITPKMLANLLSDKKTITYPQCILQMVLFGASVTIECFLLGIMAYDRYVAICNPLLYVIVMNKRLCAQLVAFAYLGGYFNATIHTTCTFDLPFCRSNKIDHFYCDVPPLLKLSCTDTTTNELIMFIFGGFAEMSSLITITVSYTYIISSIVSISSHQGRSKAFSTCASHLTTVIMFYGTIMFMYLRPSSTYSMSQDKVASVFYTVIIPMLNPLIYSLRNKEVARALVKIKEKQISRWL</sequence>
<dbReference type="InterPro" id="IPR000276">
    <property type="entry name" value="GPCR_Rhodpsn"/>
</dbReference>
<dbReference type="Pfam" id="PF13853">
    <property type="entry name" value="7tm_4"/>
    <property type="match status" value="1"/>
</dbReference>
<dbReference type="SUPFAM" id="SSF81321">
    <property type="entry name" value="Family A G protein-coupled receptor-like"/>
    <property type="match status" value="1"/>
</dbReference>
<dbReference type="PROSITE" id="PS50262">
    <property type="entry name" value="G_PROTEIN_RECEP_F1_2"/>
    <property type="match status" value="1"/>
</dbReference>
<dbReference type="GO" id="GO:0005886">
    <property type="term" value="C:plasma membrane"/>
    <property type="evidence" value="ECO:0007669"/>
    <property type="project" value="UniProtKB-SubCell"/>
</dbReference>
<keyword evidence="3 9" id="KW-1133">Transmembrane helix</keyword>
<dbReference type="EMBL" id="OW240912">
    <property type="protein sequence ID" value="CAH2224620.1"/>
    <property type="molecule type" value="Genomic_DNA"/>
</dbReference>
<keyword evidence="9" id="KW-0552">Olfaction</keyword>
<reference evidence="11" key="1">
    <citation type="submission" date="2022-03" db="EMBL/GenBank/DDBJ databases">
        <authorList>
            <person name="Alioto T."/>
            <person name="Alioto T."/>
            <person name="Gomez Garrido J."/>
        </authorList>
    </citation>
    <scope>NUCLEOTIDE SEQUENCE</scope>
</reference>
<keyword evidence="4 8" id="KW-0297">G-protein coupled receptor</keyword>
<keyword evidence="7 8" id="KW-0807">Transducer</keyword>
<keyword evidence="2 8" id="KW-0812">Transmembrane</keyword>
<keyword evidence="12" id="KW-1185">Reference proteome</keyword>
<feature type="transmembrane region" description="Helical" evidence="9">
    <location>
        <begin position="152"/>
        <end position="176"/>
    </location>
</feature>
<evidence type="ECO:0000256" key="2">
    <source>
        <dbReference type="ARBA" id="ARBA00022692"/>
    </source>
</evidence>
<dbReference type="PANTHER" id="PTHR48018">
    <property type="entry name" value="OLFACTORY RECEPTOR"/>
    <property type="match status" value="1"/>
</dbReference>
<dbReference type="GO" id="GO:0004930">
    <property type="term" value="F:G protein-coupled receptor activity"/>
    <property type="evidence" value="ECO:0007669"/>
    <property type="project" value="UniProtKB-KW"/>
</dbReference>
<evidence type="ECO:0000256" key="5">
    <source>
        <dbReference type="ARBA" id="ARBA00023136"/>
    </source>
</evidence>
<evidence type="ECO:0000259" key="10">
    <source>
        <dbReference type="PROSITE" id="PS50262"/>
    </source>
</evidence>
<gene>
    <name evidence="11" type="ORF">PECUL_23A053330</name>
</gene>
<comment type="subcellular location">
    <subcellularLocation>
        <location evidence="9">Cell membrane</location>
        <topology evidence="9">Multi-pass membrane protein</topology>
    </subcellularLocation>
    <subcellularLocation>
        <location evidence="1">Membrane</location>
        <topology evidence="1">Multi-pass membrane protein</topology>
    </subcellularLocation>
</comment>
<organism evidence="11 12">
    <name type="scientific">Pelobates cultripes</name>
    <name type="common">Western spadefoot toad</name>
    <dbReference type="NCBI Taxonomy" id="61616"/>
    <lineage>
        <taxon>Eukaryota</taxon>
        <taxon>Metazoa</taxon>
        <taxon>Chordata</taxon>
        <taxon>Craniata</taxon>
        <taxon>Vertebrata</taxon>
        <taxon>Euteleostomi</taxon>
        <taxon>Amphibia</taxon>
        <taxon>Batrachia</taxon>
        <taxon>Anura</taxon>
        <taxon>Pelobatoidea</taxon>
        <taxon>Pelobatidae</taxon>
        <taxon>Pelobates</taxon>
    </lineage>
</organism>
<evidence type="ECO:0000256" key="3">
    <source>
        <dbReference type="ARBA" id="ARBA00022989"/>
    </source>
</evidence>
<name>A0AAD1R8N7_PELCU</name>
<dbReference type="PROSITE" id="PS00237">
    <property type="entry name" value="G_PROTEIN_RECEP_F1_1"/>
    <property type="match status" value="1"/>
</dbReference>
<evidence type="ECO:0000256" key="8">
    <source>
        <dbReference type="RuleBase" id="RU000688"/>
    </source>
</evidence>
<comment type="similarity">
    <text evidence="8">Belongs to the G-protein coupled receptor 1 family.</text>
</comment>
<dbReference type="InterPro" id="IPR017452">
    <property type="entry name" value="GPCR_Rhodpsn_7TM"/>
</dbReference>